<evidence type="ECO:0000256" key="5">
    <source>
        <dbReference type="SAM" id="MobiDB-lite"/>
    </source>
</evidence>
<dbReference type="InterPro" id="IPR023213">
    <property type="entry name" value="CAT-like_dom_sf"/>
</dbReference>
<dbReference type="InterPro" id="IPR050743">
    <property type="entry name" value="2-oxoacid_DH_E2_comp"/>
</dbReference>
<accession>A0ABX8U570</accession>
<evidence type="ECO:0000313" key="8">
    <source>
        <dbReference type="Proteomes" id="UP000824681"/>
    </source>
</evidence>
<dbReference type="SUPFAM" id="SSF51230">
    <property type="entry name" value="Single hybrid motif"/>
    <property type="match status" value="1"/>
</dbReference>
<dbReference type="EC" id="2.3.1.12" evidence="7"/>
<evidence type="ECO:0000256" key="4">
    <source>
        <dbReference type="ARBA" id="ARBA00023315"/>
    </source>
</evidence>
<dbReference type="PANTHER" id="PTHR43178:SF5">
    <property type="entry name" value="LIPOAMIDE ACYLTRANSFERASE COMPONENT OF BRANCHED-CHAIN ALPHA-KETO ACID DEHYDROGENASE COMPLEX, MITOCHONDRIAL"/>
    <property type="match status" value="1"/>
</dbReference>
<dbReference type="Proteomes" id="UP000824681">
    <property type="component" value="Chromosome"/>
</dbReference>
<evidence type="ECO:0000256" key="1">
    <source>
        <dbReference type="ARBA" id="ARBA00001938"/>
    </source>
</evidence>
<keyword evidence="2 7" id="KW-0808">Transferase</keyword>
<dbReference type="CDD" id="cd06849">
    <property type="entry name" value="lipoyl_domain"/>
    <property type="match status" value="1"/>
</dbReference>
<evidence type="ECO:0000256" key="3">
    <source>
        <dbReference type="ARBA" id="ARBA00022823"/>
    </source>
</evidence>
<evidence type="ECO:0000259" key="6">
    <source>
        <dbReference type="Pfam" id="PF00198"/>
    </source>
</evidence>
<dbReference type="EMBL" id="CP068985">
    <property type="protein sequence ID" value="QYC42887.1"/>
    <property type="molecule type" value="Genomic_DNA"/>
</dbReference>
<dbReference type="PROSITE" id="PS00189">
    <property type="entry name" value="LIPOYL"/>
    <property type="match status" value="1"/>
</dbReference>
<dbReference type="RefSeq" id="WP_020547528.1">
    <property type="nucleotide sequence ID" value="NZ_CP068985.1"/>
</dbReference>
<dbReference type="Pfam" id="PF00198">
    <property type="entry name" value="2-oxoacid_dh"/>
    <property type="match status" value="1"/>
</dbReference>
<keyword evidence="4 7" id="KW-0012">Acyltransferase</keyword>
<feature type="region of interest" description="Disordered" evidence="5">
    <location>
        <begin position="145"/>
        <end position="170"/>
    </location>
</feature>
<feature type="compositionally biased region" description="Pro residues" evidence="5">
    <location>
        <begin position="152"/>
        <end position="164"/>
    </location>
</feature>
<keyword evidence="8" id="KW-1185">Reference proteome</keyword>
<dbReference type="Gene3D" id="3.30.559.10">
    <property type="entry name" value="Chloramphenicol acetyltransferase-like domain"/>
    <property type="match status" value="1"/>
</dbReference>
<protein>
    <submittedName>
        <fullName evidence="7">Dihydrolipoyllysine-residue acetyltransferase component of pyruvate dehydrogenase complex</fullName>
        <ecNumber evidence="7">2.3.1.12</ecNumber>
    </submittedName>
</protein>
<dbReference type="InterPro" id="IPR003016">
    <property type="entry name" value="2-oxoA_DH_lipoyl-BS"/>
</dbReference>
<dbReference type="PANTHER" id="PTHR43178">
    <property type="entry name" value="DIHYDROLIPOAMIDE ACETYLTRANSFERASE COMPONENT OF PYRUVATE DEHYDROGENASE COMPLEX"/>
    <property type="match status" value="1"/>
</dbReference>
<name>A0ABX8U570_9ACTN</name>
<dbReference type="SUPFAM" id="SSF52777">
    <property type="entry name" value="CoA-dependent acyltransferases"/>
    <property type="match status" value="1"/>
</dbReference>
<dbReference type="InterPro" id="IPR011053">
    <property type="entry name" value="Single_hybrid_motif"/>
</dbReference>
<dbReference type="GO" id="GO:0004742">
    <property type="term" value="F:dihydrolipoyllysine-residue acetyltransferase activity"/>
    <property type="evidence" value="ECO:0007669"/>
    <property type="project" value="UniProtKB-EC"/>
</dbReference>
<gene>
    <name evidence="7" type="primary">aceF2</name>
    <name evidence="7" type="ORF">Nocox_26430</name>
</gene>
<dbReference type="Gene3D" id="2.40.50.100">
    <property type="match status" value="1"/>
</dbReference>
<organism evidence="7 8">
    <name type="scientific">Nonomuraea coxensis DSM 45129</name>
    <dbReference type="NCBI Taxonomy" id="1122611"/>
    <lineage>
        <taxon>Bacteria</taxon>
        <taxon>Bacillati</taxon>
        <taxon>Actinomycetota</taxon>
        <taxon>Actinomycetes</taxon>
        <taxon>Streptosporangiales</taxon>
        <taxon>Streptosporangiaceae</taxon>
        <taxon>Nonomuraea</taxon>
    </lineage>
</organism>
<keyword evidence="3" id="KW-0450">Lipoyl</keyword>
<sequence length="400" mass="41476">MNAVVVPKINSNDARYLLVEWVAADGATVRPGDVLALIETSKTVEELAAEGGGVLRHRVAAGDECLPGQTIADLADLSDLAGPGEAGVPAAGLAAAGGSDVAEDGVMITAPARRLMDELGIGEAAVRALGRRIIRRDDVAALARPALDRPAPADPAPAPAPSPAPDAASDDEEIVLPVSQRRVADVVARAHREVPAAYTVVKVDVEDALRLARELTPALRALIGLPELLVKAVAGLVGRFELLFATPVGPGRVRRASTAHVGVTMDVGKGLSVPVVHDATGRTLREISRTLMAYRMAALRGGLREEDLSGGNVTLTLHNESTVTLAVPIVFPGQLCALSLAAPQQELVPAEGPAGFAVRHTVHLGLAYDHRYVNGHDAIVFLDALRAALEAPAALAADRS</sequence>
<keyword evidence="7" id="KW-0670">Pyruvate</keyword>
<evidence type="ECO:0000313" key="7">
    <source>
        <dbReference type="EMBL" id="QYC42887.1"/>
    </source>
</evidence>
<proteinExistence type="predicted"/>
<evidence type="ECO:0000256" key="2">
    <source>
        <dbReference type="ARBA" id="ARBA00022679"/>
    </source>
</evidence>
<feature type="domain" description="2-oxoacid dehydrogenase acyltransferase catalytic" evidence="6">
    <location>
        <begin position="170"/>
        <end position="395"/>
    </location>
</feature>
<reference evidence="7 8" key="1">
    <citation type="journal article" date="2021" name="ACS Chem. Biol.">
        <title>Genomic-Led Discovery of a Novel Glycopeptide Antibiotic by Nonomuraea coxensis DSM 45129.</title>
        <authorList>
            <person name="Yushchuk O."/>
            <person name="Vior N.M."/>
            <person name="Andreo-Vidal A."/>
            <person name="Berini F."/>
            <person name="Ruckert C."/>
            <person name="Busche T."/>
            <person name="Binda E."/>
            <person name="Kalinowski J."/>
            <person name="Truman A.W."/>
            <person name="Marinelli F."/>
        </authorList>
    </citation>
    <scope>NUCLEOTIDE SEQUENCE [LARGE SCALE GENOMIC DNA]</scope>
    <source>
        <strain evidence="7 8">DSM 45129</strain>
    </source>
</reference>
<dbReference type="InterPro" id="IPR001078">
    <property type="entry name" value="2-oxoacid_DH_actylTfrase"/>
</dbReference>
<comment type="cofactor">
    <cofactor evidence="1">
        <name>(R)-lipoate</name>
        <dbReference type="ChEBI" id="CHEBI:83088"/>
    </cofactor>
</comment>